<organism evidence="2 3">
    <name type="scientific">Colletotrichum plurivorum</name>
    <dbReference type="NCBI Taxonomy" id="2175906"/>
    <lineage>
        <taxon>Eukaryota</taxon>
        <taxon>Fungi</taxon>
        <taxon>Dikarya</taxon>
        <taxon>Ascomycota</taxon>
        <taxon>Pezizomycotina</taxon>
        <taxon>Sordariomycetes</taxon>
        <taxon>Hypocreomycetidae</taxon>
        <taxon>Glomerellales</taxon>
        <taxon>Glomerellaceae</taxon>
        <taxon>Colletotrichum</taxon>
        <taxon>Colletotrichum orchidearum species complex</taxon>
    </lineage>
</organism>
<dbReference type="AlphaFoldDB" id="A0A8H6MUF1"/>
<accession>A0A8H6MUF1</accession>
<name>A0A8H6MUF1_9PEZI</name>
<feature type="region of interest" description="Disordered" evidence="1">
    <location>
        <begin position="115"/>
        <end position="169"/>
    </location>
</feature>
<feature type="compositionally biased region" description="Basic and acidic residues" evidence="1">
    <location>
        <begin position="115"/>
        <end position="126"/>
    </location>
</feature>
<dbReference type="EMBL" id="WIGO01000534">
    <property type="protein sequence ID" value="KAF6809464.1"/>
    <property type="molecule type" value="Genomic_DNA"/>
</dbReference>
<feature type="non-terminal residue" evidence="2">
    <location>
        <position position="1"/>
    </location>
</feature>
<sequence>MSAAAILPDLLSNTSEEYQRTESEGLLSLTLSVPILPSPYRVVVADSSSGLVAGSLAQEACENSYADRRSASAATRLVIASPNKPSRECAANEGGYDVHRGENLFMARVDEENDLDKKRDNYDDPLKQSGCRNIPSCRVPGPRPGGNARKEWEPGSYAQPGSLPLKNLN</sequence>
<comment type="caution">
    <text evidence="2">The sequence shown here is derived from an EMBL/GenBank/DDBJ whole genome shotgun (WGS) entry which is preliminary data.</text>
</comment>
<dbReference type="Proteomes" id="UP000654918">
    <property type="component" value="Unassembled WGS sequence"/>
</dbReference>
<proteinExistence type="predicted"/>
<evidence type="ECO:0000313" key="2">
    <source>
        <dbReference type="EMBL" id="KAF6809464.1"/>
    </source>
</evidence>
<keyword evidence="3" id="KW-1185">Reference proteome</keyword>
<protein>
    <submittedName>
        <fullName evidence="2">Uncharacterized protein</fullName>
    </submittedName>
</protein>
<gene>
    <name evidence="2" type="ORF">CPLU01_15495</name>
</gene>
<evidence type="ECO:0000256" key="1">
    <source>
        <dbReference type="SAM" id="MobiDB-lite"/>
    </source>
</evidence>
<reference evidence="2" key="1">
    <citation type="journal article" date="2020" name="Phytopathology">
        <title>Genome Sequence Resources of Colletotrichum truncatum, C. plurivorum, C. musicola, and C. sojae: Four Species Pathogenic to Soybean (Glycine max).</title>
        <authorList>
            <person name="Rogerio F."/>
            <person name="Boufleur T.R."/>
            <person name="Ciampi-Guillardi M."/>
            <person name="Sukno S.A."/>
            <person name="Thon M.R."/>
            <person name="Massola Junior N.S."/>
            <person name="Baroncelli R."/>
        </authorList>
    </citation>
    <scope>NUCLEOTIDE SEQUENCE</scope>
    <source>
        <strain evidence="2">LFN00145</strain>
    </source>
</reference>
<evidence type="ECO:0000313" key="3">
    <source>
        <dbReference type="Proteomes" id="UP000654918"/>
    </source>
</evidence>